<evidence type="ECO:0000256" key="1">
    <source>
        <dbReference type="SAM" id="SignalP"/>
    </source>
</evidence>
<proteinExistence type="predicted"/>
<sequence length="272" mass="30543">MNKKRVLSALLITLTTFTFISCGGNDESGNNNSEKAPIPREDFNLVYSNPKEYEGREVEFYGKIFTDIEKDNDGTYMQMFTNETGSDNNVLVGIKDPNLNVKIDDIVHVKGIVKGVEKGTNAFGAELNLPLVLAESVEITDYGTAYAPALKTIDINQEQNQFGYKLTLKKVEISKSETRAYVKIENASNDKVNFYSFNSMITQGTNQIEQEDNWEANYQEISSEILPGIVTEGVITFKPIDINGGDFNIIFEGYSDDYSLDFTPFTFQIKMN</sequence>
<dbReference type="AlphaFoldDB" id="A0A6N3GVA1"/>
<keyword evidence="1" id="KW-0732">Signal</keyword>
<name>A0A6N3GVA1_9CLOT</name>
<dbReference type="RefSeq" id="WP_156627908.1">
    <property type="nucleotide sequence ID" value="NZ_CACRTO010000049.1"/>
</dbReference>
<evidence type="ECO:0000313" key="2">
    <source>
        <dbReference type="EMBL" id="VYU68112.1"/>
    </source>
</evidence>
<organism evidence="2">
    <name type="scientific">Clostridium tertium</name>
    <dbReference type="NCBI Taxonomy" id="1559"/>
    <lineage>
        <taxon>Bacteria</taxon>
        <taxon>Bacillati</taxon>
        <taxon>Bacillota</taxon>
        <taxon>Clostridia</taxon>
        <taxon>Eubacteriales</taxon>
        <taxon>Clostridiaceae</taxon>
        <taxon>Clostridium</taxon>
    </lineage>
</organism>
<gene>
    <name evidence="2" type="ORF">CTLFYP3_00119</name>
</gene>
<dbReference type="EMBL" id="CACRTO010000049">
    <property type="protein sequence ID" value="VYU68112.1"/>
    <property type="molecule type" value="Genomic_DNA"/>
</dbReference>
<dbReference type="PROSITE" id="PS51257">
    <property type="entry name" value="PROKAR_LIPOPROTEIN"/>
    <property type="match status" value="1"/>
</dbReference>
<feature type="chain" id="PRO_5039341994" description="DUF4352 domain-containing protein" evidence="1">
    <location>
        <begin position="21"/>
        <end position="272"/>
    </location>
</feature>
<reference evidence="2" key="1">
    <citation type="submission" date="2019-11" db="EMBL/GenBank/DDBJ databases">
        <authorList>
            <person name="Feng L."/>
        </authorList>
    </citation>
    <scope>NUCLEOTIDE SEQUENCE</scope>
    <source>
        <strain evidence="2">CTertiumLFYP3</strain>
    </source>
</reference>
<feature type="signal peptide" evidence="1">
    <location>
        <begin position="1"/>
        <end position="20"/>
    </location>
</feature>
<evidence type="ECO:0008006" key="3">
    <source>
        <dbReference type="Google" id="ProtNLM"/>
    </source>
</evidence>
<protein>
    <recommendedName>
        <fullName evidence="3">DUF4352 domain-containing protein</fullName>
    </recommendedName>
</protein>
<accession>A0A6N3GVA1</accession>